<evidence type="ECO:0000256" key="1">
    <source>
        <dbReference type="SAM" id="Phobius"/>
    </source>
</evidence>
<feature type="transmembrane region" description="Helical" evidence="1">
    <location>
        <begin position="126"/>
        <end position="144"/>
    </location>
</feature>
<evidence type="ECO:0000313" key="3">
    <source>
        <dbReference type="Proteomes" id="UP000023152"/>
    </source>
</evidence>
<gene>
    <name evidence="2" type="ORF">RFI_00408</name>
</gene>
<evidence type="ECO:0000313" key="2">
    <source>
        <dbReference type="EMBL" id="ETO36653.1"/>
    </source>
</evidence>
<feature type="transmembrane region" description="Helical" evidence="1">
    <location>
        <begin position="177"/>
        <end position="199"/>
    </location>
</feature>
<dbReference type="EMBL" id="ASPP01000436">
    <property type="protein sequence ID" value="ETO36653.1"/>
    <property type="molecule type" value="Genomic_DNA"/>
</dbReference>
<reference evidence="2 3" key="1">
    <citation type="journal article" date="2013" name="Curr. Biol.">
        <title>The Genome of the Foraminiferan Reticulomyxa filosa.</title>
        <authorList>
            <person name="Glockner G."/>
            <person name="Hulsmann N."/>
            <person name="Schleicher M."/>
            <person name="Noegel A.A."/>
            <person name="Eichinger L."/>
            <person name="Gallinger C."/>
            <person name="Pawlowski J."/>
            <person name="Sierra R."/>
            <person name="Euteneuer U."/>
            <person name="Pillet L."/>
            <person name="Moustafa A."/>
            <person name="Platzer M."/>
            <person name="Groth M."/>
            <person name="Szafranski K."/>
            <person name="Schliwa M."/>
        </authorList>
    </citation>
    <scope>NUCLEOTIDE SEQUENCE [LARGE SCALE GENOMIC DNA]</scope>
</reference>
<evidence type="ECO:0008006" key="4">
    <source>
        <dbReference type="Google" id="ProtNLM"/>
    </source>
</evidence>
<keyword evidence="1" id="KW-0472">Membrane</keyword>
<feature type="transmembrane region" description="Helical" evidence="1">
    <location>
        <begin position="84"/>
        <end position="105"/>
    </location>
</feature>
<feature type="transmembrane region" description="Helical" evidence="1">
    <location>
        <begin position="226"/>
        <end position="248"/>
    </location>
</feature>
<protein>
    <recommendedName>
        <fullName evidence="4">G-protein coupled receptors family 1 profile domain-containing protein</fullName>
    </recommendedName>
</protein>
<organism evidence="2 3">
    <name type="scientific">Reticulomyxa filosa</name>
    <dbReference type="NCBI Taxonomy" id="46433"/>
    <lineage>
        <taxon>Eukaryota</taxon>
        <taxon>Sar</taxon>
        <taxon>Rhizaria</taxon>
        <taxon>Retaria</taxon>
        <taxon>Foraminifera</taxon>
        <taxon>Monothalamids</taxon>
        <taxon>Reticulomyxidae</taxon>
        <taxon>Reticulomyxa</taxon>
    </lineage>
</organism>
<accession>X6PEX2</accession>
<keyword evidence="1" id="KW-0812">Transmembrane</keyword>
<feature type="transmembrane region" description="Helical" evidence="1">
    <location>
        <begin position="12"/>
        <end position="34"/>
    </location>
</feature>
<sequence>MSSWNIPPLFESIYALILCCLVFIIIILQVRAVFSHWYKKAPRLECNAVIILIFVFCIYFFNFSNLVLAVGLSTALPTKNICEWGYFFTQLSYGTAKFFSLLFLLQRAKLAHTMTPLFSDKYFNKIFPSIVVIIWLVLCGSLVTTPGKPGHLVRNSSGQAGLSNSHCEANKVKQSRITFLIGAGVITVVVAFFVSLFLYPICKLMNTKKELLCDAITVSRTQFKQVLFWSLLLSTVSLFISLLTMTVWPLYEQYLFFVPHLDYFFDSFCTFLLLGRNRAFLGDICCCFCANRNSDQKNSSIMKRKTIISENSSLAQDTSALIADWKITAQHRLLTDASTETGKHIMDS</sequence>
<proteinExistence type="predicted"/>
<keyword evidence="1" id="KW-1133">Transmembrane helix</keyword>
<dbReference type="AlphaFoldDB" id="X6PEX2"/>
<dbReference type="Proteomes" id="UP000023152">
    <property type="component" value="Unassembled WGS sequence"/>
</dbReference>
<name>X6PEX2_RETFI</name>
<feature type="transmembrane region" description="Helical" evidence="1">
    <location>
        <begin position="46"/>
        <end position="72"/>
    </location>
</feature>
<keyword evidence="3" id="KW-1185">Reference proteome</keyword>
<comment type="caution">
    <text evidence="2">The sequence shown here is derived from an EMBL/GenBank/DDBJ whole genome shotgun (WGS) entry which is preliminary data.</text>
</comment>